<dbReference type="Proteomes" id="UP000256512">
    <property type="component" value="Unassembled WGS sequence"/>
</dbReference>
<gene>
    <name evidence="1" type="ORF">DRF62_14995</name>
</gene>
<protein>
    <submittedName>
        <fullName evidence="1">Uncharacterized protein</fullName>
    </submittedName>
</protein>
<evidence type="ECO:0000313" key="2">
    <source>
        <dbReference type="Proteomes" id="UP000256512"/>
    </source>
</evidence>
<keyword evidence="2" id="KW-1185">Reference proteome</keyword>
<comment type="caution">
    <text evidence="1">The sequence shown here is derived from an EMBL/GenBank/DDBJ whole genome shotgun (WGS) entry which is preliminary data.</text>
</comment>
<dbReference type="EMBL" id="QNVS01000054">
    <property type="protein sequence ID" value="REC52756.1"/>
    <property type="molecule type" value="Genomic_DNA"/>
</dbReference>
<organism evidence="1 2">
    <name type="scientific">Chryseobacterium piscium</name>
    <dbReference type="NCBI Taxonomy" id="333702"/>
    <lineage>
        <taxon>Bacteria</taxon>
        <taxon>Pseudomonadati</taxon>
        <taxon>Bacteroidota</taxon>
        <taxon>Flavobacteriia</taxon>
        <taxon>Flavobacteriales</taxon>
        <taxon>Weeksellaceae</taxon>
        <taxon>Chryseobacterium group</taxon>
        <taxon>Chryseobacterium</taxon>
    </lineage>
</organism>
<sequence length="189" mass="22887">MKKTCTILLILLIHLTYSQTKIYAFVGKKISVERVKSENNFYLKYKNVYKVEQSFDEEIKSDTLVFNSYTHMNQIQYSVYDYAIIYLVKNEKGEFIHRRTYYTPIILKKDGKWYGFDKLDDNIYDYEIIHDEHLNIRKNLAVGKTVFQEKIKKKWLLNAFFPEKFFLKINRSKVEIKYLKIAEKLLKFK</sequence>
<name>A0A3D9BH28_9FLAO</name>
<reference evidence="1 2" key="1">
    <citation type="journal article" date="2006" name="Int. J. Syst. Evol. Microbiol.">
        <title>Chryseobacterium piscium sp. nov., isolated from fish of the South Atlantic Ocean off South Africa.</title>
        <authorList>
            <person name="de Beer H."/>
            <person name="Hugo C.J."/>
            <person name="Jooste P.J."/>
            <person name="Vancanneyt M."/>
            <person name="Coenye T."/>
            <person name="Vandamme P."/>
        </authorList>
    </citation>
    <scope>NUCLEOTIDE SEQUENCE [LARGE SCALE GENOMIC DNA]</scope>
    <source>
        <strain evidence="1 2">CCUG 51923</strain>
    </source>
</reference>
<dbReference type="AlphaFoldDB" id="A0A3D9BH28"/>
<evidence type="ECO:0000313" key="1">
    <source>
        <dbReference type="EMBL" id="REC52756.1"/>
    </source>
</evidence>
<proteinExistence type="predicted"/>
<dbReference type="RefSeq" id="WP_115951033.1">
    <property type="nucleotide sequence ID" value="NZ_QNVS01000054.1"/>
</dbReference>
<accession>A0A3D9BH28</accession>